<dbReference type="GO" id="GO:0043484">
    <property type="term" value="P:regulation of RNA splicing"/>
    <property type="evidence" value="ECO:0007669"/>
    <property type="project" value="TreeGrafter"/>
</dbReference>
<protein>
    <submittedName>
        <fullName evidence="9">Kinase domain-containing protein</fullName>
    </submittedName>
</protein>
<dbReference type="Proteomes" id="UP001174694">
    <property type="component" value="Unassembled WGS sequence"/>
</dbReference>
<comment type="similarity">
    <text evidence="7">Belongs to the protein kinase superfamily.</text>
</comment>
<dbReference type="SMART" id="SM00220">
    <property type="entry name" value="S_TKc"/>
    <property type="match status" value="1"/>
</dbReference>
<organism evidence="9 10">
    <name type="scientific">Pleurostoma richardsiae</name>
    <dbReference type="NCBI Taxonomy" id="41990"/>
    <lineage>
        <taxon>Eukaryota</taxon>
        <taxon>Fungi</taxon>
        <taxon>Dikarya</taxon>
        <taxon>Ascomycota</taxon>
        <taxon>Pezizomycotina</taxon>
        <taxon>Sordariomycetes</taxon>
        <taxon>Sordariomycetidae</taxon>
        <taxon>Calosphaeriales</taxon>
        <taxon>Pleurostomataceae</taxon>
        <taxon>Pleurostoma</taxon>
    </lineage>
</organism>
<evidence type="ECO:0000256" key="4">
    <source>
        <dbReference type="ARBA" id="ARBA00022777"/>
    </source>
</evidence>
<keyword evidence="10" id="KW-1185">Reference proteome</keyword>
<dbReference type="SUPFAM" id="SSF56112">
    <property type="entry name" value="Protein kinase-like (PK-like)"/>
    <property type="match status" value="1"/>
</dbReference>
<evidence type="ECO:0000256" key="1">
    <source>
        <dbReference type="ARBA" id="ARBA00022527"/>
    </source>
</evidence>
<evidence type="ECO:0000313" key="10">
    <source>
        <dbReference type="Proteomes" id="UP001174694"/>
    </source>
</evidence>
<evidence type="ECO:0000256" key="7">
    <source>
        <dbReference type="RuleBase" id="RU000304"/>
    </source>
</evidence>
<dbReference type="InterPro" id="IPR051175">
    <property type="entry name" value="CLK_kinases"/>
</dbReference>
<dbReference type="InterPro" id="IPR008271">
    <property type="entry name" value="Ser/Thr_kinase_AS"/>
</dbReference>
<comment type="caution">
    <text evidence="9">The sequence shown here is derived from an EMBL/GenBank/DDBJ whole genome shotgun (WGS) entry which is preliminary data.</text>
</comment>
<dbReference type="PROSITE" id="PS00107">
    <property type="entry name" value="PROTEIN_KINASE_ATP"/>
    <property type="match status" value="1"/>
</dbReference>
<sequence>MRMFSRLPGVPRLRPQLATTFSPPPEIISPDVLVDEENVPGYDWKAFYPAHPGELLDSRYELKTKVGWGSSSTVWLAEDISLKRWRKPRKYAVLKITRCDNTGSEDSNHELEMAIRIDAASPEHRGRAILCMADEVFSIQSPTGSSHVCLAFKPMRDPLWLLRNRVCGDRVTRDWLPIFKIYIQILIEGIDYLHSECKLVHTDLKLDNILMTFENHSVLEAFVQAQKSHPMAQKVVDGRIIYRCHNNFGDITDQSSLKKMYPKITDFGLAQPADRSSPLLHPIQPDHCHAPEVLLGTSWSYPADIWNFGIMVWDLLAGRELFQGDVSSTKPYSPAQHLAEMIAILGPVPDALVQRERQMRGWQWSPPIHNAQGKLCSNASEYFGGPFFTESGKFVREELIPYSRTLAHEVPECIPEQDQDKFLAFMRRMLCWLPEERPTAKELKDDPWFATKL</sequence>
<keyword evidence="1 7" id="KW-0723">Serine/threonine-protein kinase</keyword>
<dbReference type="InterPro" id="IPR000719">
    <property type="entry name" value="Prot_kinase_dom"/>
</dbReference>
<keyword evidence="3 6" id="KW-0547">Nucleotide-binding</keyword>
<keyword evidence="2" id="KW-0808">Transferase</keyword>
<evidence type="ECO:0000256" key="6">
    <source>
        <dbReference type="PROSITE-ProRule" id="PRU10141"/>
    </source>
</evidence>
<dbReference type="PROSITE" id="PS00108">
    <property type="entry name" value="PROTEIN_KINASE_ST"/>
    <property type="match status" value="1"/>
</dbReference>
<reference evidence="9" key="1">
    <citation type="submission" date="2022-07" db="EMBL/GenBank/DDBJ databases">
        <title>Fungi with potential for degradation of polypropylene.</title>
        <authorList>
            <person name="Gostincar C."/>
        </authorList>
    </citation>
    <scope>NUCLEOTIDE SEQUENCE</scope>
    <source>
        <strain evidence="9">EXF-13308</strain>
    </source>
</reference>
<keyword evidence="5 6" id="KW-0067">ATP-binding</keyword>
<feature type="domain" description="Protein kinase" evidence="8">
    <location>
        <begin position="60"/>
        <end position="449"/>
    </location>
</feature>
<dbReference type="GO" id="GO:0005634">
    <property type="term" value="C:nucleus"/>
    <property type="evidence" value="ECO:0007669"/>
    <property type="project" value="TreeGrafter"/>
</dbReference>
<dbReference type="PANTHER" id="PTHR45646">
    <property type="entry name" value="SERINE/THREONINE-PROTEIN KINASE DOA-RELATED"/>
    <property type="match status" value="1"/>
</dbReference>
<evidence type="ECO:0000259" key="8">
    <source>
        <dbReference type="PROSITE" id="PS50011"/>
    </source>
</evidence>
<dbReference type="EMBL" id="JANBVO010000122">
    <property type="protein sequence ID" value="KAJ9129909.1"/>
    <property type="molecule type" value="Genomic_DNA"/>
</dbReference>
<feature type="binding site" evidence="6">
    <location>
        <position position="95"/>
    </location>
    <ligand>
        <name>ATP</name>
        <dbReference type="ChEBI" id="CHEBI:30616"/>
    </ligand>
</feature>
<dbReference type="PANTHER" id="PTHR45646:SF11">
    <property type="entry name" value="SERINE_THREONINE-PROTEIN KINASE DOA"/>
    <property type="match status" value="1"/>
</dbReference>
<dbReference type="InterPro" id="IPR017441">
    <property type="entry name" value="Protein_kinase_ATP_BS"/>
</dbReference>
<dbReference type="GO" id="GO:0005524">
    <property type="term" value="F:ATP binding"/>
    <property type="evidence" value="ECO:0007669"/>
    <property type="project" value="UniProtKB-UniRule"/>
</dbReference>
<keyword evidence="4 9" id="KW-0418">Kinase</keyword>
<gene>
    <name evidence="9" type="ORF">NKR23_g12417</name>
</gene>
<dbReference type="InterPro" id="IPR011009">
    <property type="entry name" value="Kinase-like_dom_sf"/>
</dbReference>
<evidence type="ECO:0000256" key="5">
    <source>
        <dbReference type="ARBA" id="ARBA00022840"/>
    </source>
</evidence>
<dbReference type="AlphaFoldDB" id="A0AA38R096"/>
<evidence type="ECO:0000256" key="2">
    <source>
        <dbReference type="ARBA" id="ARBA00022679"/>
    </source>
</evidence>
<accession>A0AA38R096</accession>
<dbReference type="Gene3D" id="3.30.200.20">
    <property type="entry name" value="Phosphorylase Kinase, domain 1"/>
    <property type="match status" value="1"/>
</dbReference>
<dbReference type="GO" id="GO:0004674">
    <property type="term" value="F:protein serine/threonine kinase activity"/>
    <property type="evidence" value="ECO:0007669"/>
    <property type="project" value="UniProtKB-KW"/>
</dbReference>
<dbReference type="Gene3D" id="1.10.510.10">
    <property type="entry name" value="Transferase(Phosphotransferase) domain 1"/>
    <property type="match status" value="1"/>
</dbReference>
<name>A0AA38R096_9PEZI</name>
<evidence type="ECO:0000313" key="9">
    <source>
        <dbReference type="EMBL" id="KAJ9129909.1"/>
    </source>
</evidence>
<dbReference type="Pfam" id="PF00069">
    <property type="entry name" value="Pkinase"/>
    <property type="match status" value="1"/>
</dbReference>
<dbReference type="PROSITE" id="PS50011">
    <property type="entry name" value="PROTEIN_KINASE_DOM"/>
    <property type="match status" value="1"/>
</dbReference>
<proteinExistence type="inferred from homology"/>
<evidence type="ECO:0000256" key="3">
    <source>
        <dbReference type="ARBA" id="ARBA00022741"/>
    </source>
</evidence>